<gene>
    <name evidence="2" type="ORF">SASPL_113706</name>
</gene>
<feature type="compositionally biased region" description="Polar residues" evidence="1">
    <location>
        <begin position="99"/>
        <end position="109"/>
    </location>
</feature>
<feature type="compositionally biased region" description="Basic and acidic residues" evidence="1">
    <location>
        <begin position="72"/>
        <end position="89"/>
    </location>
</feature>
<sequence length="139" mass="15446">MHLPASFRRSDPYDTPICASESRTVLVNGIPQEQWSVGWSSDGGVTRSWESAALLREHFPDLHLEDKVALVDGGVDRDSTLEEGVRTEEGPSPSAEQAGAQNNEPNIKTKTAKKLVPPREERPKRNAPRPSKYNDFVPR</sequence>
<accession>A0A8X9A007</accession>
<reference evidence="2" key="1">
    <citation type="submission" date="2018-01" db="EMBL/GenBank/DDBJ databases">
        <authorList>
            <person name="Mao J.F."/>
        </authorList>
    </citation>
    <scope>NUCLEOTIDE SEQUENCE</scope>
    <source>
        <strain evidence="2">Huo1</strain>
        <tissue evidence="2">Leaf</tissue>
    </source>
</reference>
<dbReference type="Proteomes" id="UP000298416">
    <property type="component" value="Unassembled WGS sequence"/>
</dbReference>
<name>A0A8X9A007_SALSN</name>
<reference evidence="2" key="2">
    <citation type="submission" date="2020-08" db="EMBL/GenBank/DDBJ databases">
        <title>Plant Genome Project.</title>
        <authorList>
            <person name="Zhang R.-G."/>
        </authorList>
    </citation>
    <scope>NUCLEOTIDE SEQUENCE</scope>
    <source>
        <strain evidence="2">Huo1</strain>
        <tissue evidence="2">Leaf</tissue>
    </source>
</reference>
<proteinExistence type="predicted"/>
<evidence type="ECO:0000313" key="2">
    <source>
        <dbReference type="EMBL" id="KAG6423313.1"/>
    </source>
</evidence>
<organism evidence="2">
    <name type="scientific">Salvia splendens</name>
    <name type="common">Scarlet sage</name>
    <dbReference type="NCBI Taxonomy" id="180675"/>
    <lineage>
        <taxon>Eukaryota</taxon>
        <taxon>Viridiplantae</taxon>
        <taxon>Streptophyta</taxon>
        <taxon>Embryophyta</taxon>
        <taxon>Tracheophyta</taxon>
        <taxon>Spermatophyta</taxon>
        <taxon>Magnoliopsida</taxon>
        <taxon>eudicotyledons</taxon>
        <taxon>Gunneridae</taxon>
        <taxon>Pentapetalae</taxon>
        <taxon>asterids</taxon>
        <taxon>lamiids</taxon>
        <taxon>Lamiales</taxon>
        <taxon>Lamiaceae</taxon>
        <taxon>Nepetoideae</taxon>
        <taxon>Mentheae</taxon>
        <taxon>Salviinae</taxon>
        <taxon>Salvia</taxon>
        <taxon>Salvia subgen. Calosphace</taxon>
        <taxon>core Calosphace</taxon>
    </lineage>
</organism>
<evidence type="ECO:0000256" key="1">
    <source>
        <dbReference type="SAM" id="MobiDB-lite"/>
    </source>
</evidence>
<dbReference type="EMBL" id="PNBA02000005">
    <property type="protein sequence ID" value="KAG6423313.1"/>
    <property type="molecule type" value="Genomic_DNA"/>
</dbReference>
<comment type="caution">
    <text evidence="2">The sequence shown here is derived from an EMBL/GenBank/DDBJ whole genome shotgun (WGS) entry which is preliminary data.</text>
</comment>
<keyword evidence="3" id="KW-1185">Reference proteome</keyword>
<dbReference type="AlphaFoldDB" id="A0A8X9A007"/>
<feature type="region of interest" description="Disordered" evidence="1">
    <location>
        <begin position="72"/>
        <end position="139"/>
    </location>
</feature>
<evidence type="ECO:0000313" key="3">
    <source>
        <dbReference type="Proteomes" id="UP000298416"/>
    </source>
</evidence>
<protein>
    <submittedName>
        <fullName evidence="2">Uncharacterized protein</fullName>
    </submittedName>
</protein>